<dbReference type="STRING" id="1802061.A3A93_02440"/>
<dbReference type="EMBL" id="MGAL01000009">
    <property type="protein sequence ID" value="OGK48928.1"/>
    <property type="molecule type" value="Genomic_DNA"/>
</dbReference>
<evidence type="ECO:0000313" key="13">
    <source>
        <dbReference type="Proteomes" id="UP000177141"/>
    </source>
</evidence>
<evidence type="ECO:0000256" key="5">
    <source>
        <dbReference type="ARBA" id="ARBA00022755"/>
    </source>
</evidence>
<dbReference type="InterPro" id="IPR010918">
    <property type="entry name" value="PurM-like_C_dom"/>
</dbReference>
<evidence type="ECO:0000256" key="4">
    <source>
        <dbReference type="ARBA" id="ARBA00022741"/>
    </source>
</evidence>
<protein>
    <recommendedName>
        <fullName evidence="8">Phosphoribosylformylglycinamidine synthase subunit PurL</fullName>
        <shortName evidence="8">FGAM synthase</shortName>
        <ecNumber evidence="8">6.3.5.3</ecNumber>
    </recommendedName>
    <alternativeName>
        <fullName evidence="8">Formylglycinamide ribonucleotide amidotransferase subunit II</fullName>
        <shortName evidence="8">FGAR amidotransferase II</shortName>
        <shortName evidence="8">FGAR-AT II</shortName>
    </alternativeName>
    <alternativeName>
        <fullName evidence="8">Glutamine amidotransferase PurL</fullName>
    </alternativeName>
    <alternativeName>
        <fullName evidence="8">Phosphoribosylformylglycinamidine synthase subunit II</fullName>
    </alternativeName>
</protein>
<feature type="domain" description="PurM-like N-terminal" evidence="9">
    <location>
        <begin position="690"/>
        <end position="780"/>
    </location>
</feature>
<evidence type="ECO:0000259" key="10">
    <source>
        <dbReference type="Pfam" id="PF02769"/>
    </source>
</evidence>
<sequence>MAIRLEIISSIPDTRAITRKNGFKNLEIKNKINEVSVVDIFTIDKKISKKNLKTLAGLFYNPTVQKASYTTPLYPKHFDWAIEIGYLPGVTDNIANTSREMIEDRFKIKFQTAEGVYSSQVTYISGKLKRDEIDKIAMSLHNQLIQRAIIKSHKEFVKNQGMGINVPKVVIKTKIKVDNIDLKISDDQLITIGKKGVINKDGSYRGPLALDLDQMKTIRDYFRKIKRNPTDVELESIAQTWSEHCKHTIFANAIDEIKDGLFKTYIKGATRLIREKNSAKGRSASGGDFCASVFTDNSGGIIFDDNYIITDKVETHNTPSALDPFGGSITGIVGVNRDTLGFGLGAKPILNRYGFCFADPNNESPLFKGPNFTQKMLPPKRIMQGVIAGVNSGGNCSGIPSPQGFVYFDKRFKGKPLVFVGTVGLIPRKIKGKKAYVKKARPGDYIVMIGGRVGIDGIHGATFSSEALDTGSPATAVQIGDPITQKNLSDAIVKEARDKLLFNSITDNGAGGLSCSVAEMAKESGGCLVHLDQVPLKYPGLAPWQVWISESQERMTLAVPKNKWMQFHKLMNRHGVEATIIGTFTDSGKCVVKYKAKTVMNMDMEFLHYGLPEKPMQTIFKKVINTEPVLNKSENFSNSILTMIGRQNIASYEFISSQYDHEVQGNSALKPLVGRGRVNTDTTVARPILNSKKGVIISQALFPSYSDIDTYAMAAAAIDTAIRNAVATGADPNYLALLDNFCWCSSYDPWRLWQLKQAAKACYDTATIFETPFISGKDSMFNDFKGYDEKGKPITISIPPTLLISSIGIMNDVTKAVSLDFKFPGDSIYILGETNDELGGSEYYSMIGEKKTGKPYVGNSVPKVDAKKNKQLYDDFFKAIKKELITSAISVGRGGLTVALAKSAIGGMLGADVSLKKLSGSWSSDHAALFSESMGRILVSIDPKKTQMFEKMMKNNYFAKIGTVKKNENFKIKNKKGKQIVNIPVKKLLNNYRKTFKDY</sequence>
<evidence type="ECO:0000259" key="9">
    <source>
        <dbReference type="Pfam" id="PF00586"/>
    </source>
</evidence>
<proteinExistence type="inferred from homology"/>
<keyword evidence="6 8" id="KW-0067">ATP-binding</keyword>
<comment type="catalytic activity">
    <reaction evidence="8">
        <text>N(2)-formyl-N(1)-(5-phospho-beta-D-ribosyl)glycinamide + L-glutamine + ATP + H2O = 2-formamido-N(1)-(5-O-phospho-beta-D-ribosyl)acetamidine + L-glutamate + ADP + phosphate + H(+)</text>
        <dbReference type="Rhea" id="RHEA:17129"/>
        <dbReference type="ChEBI" id="CHEBI:15377"/>
        <dbReference type="ChEBI" id="CHEBI:15378"/>
        <dbReference type="ChEBI" id="CHEBI:29985"/>
        <dbReference type="ChEBI" id="CHEBI:30616"/>
        <dbReference type="ChEBI" id="CHEBI:43474"/>
        <dbReference type="ChEBI" id="CHEBI:58359"/>
        <dbReference type="ChEBI" id="CHEBI:147286"/>
        <dbReference type="ChEBI" id="CHEBI:147287"/>
        <dbReference type="ChEBI" id="CHEBI:456216"/>
        <dbReference type="EC" id="6.3.5.3"/>
    </reaction>
</comment>
<dbReference type="UniPathway" id="UPA00074">
    <property type="reaction ID" value="UER00128"/>
</dbReference>
<dbReference type="GO" id="GO:0000287">
    <property type="term" value="F:magnesium ion binding"/>
    <property type="evidence" value="ECO:0007669"/>
    <property type="project" value="UniProtKB-UniRule"/>
</dbReference>
<gene>
    <name evidence="8" type="primary">purL</name>
    <name evidence="12" type="ORF">A3A93_02440</name>
</gene>
<evidence type="ECO:0000256" key="6">
    <source>
        <dbReference type="ARBA" id="ARBA00022840"/>
    </source>
</evidence>
<dbReference type="SUPFAM" id="SSF55326">
    <property type="entry name" value="PurM N-terminal domain-like"/>
    <property type="match status" value="2"/>
</dbReference>
<evidence type="ECO:0000256" key="1">
    <source>
        <dbReference type="ARBA" id="ARBA00022490"/>
    </source>
</evidence>
<feature type="binding site" evidence="8">
    <location>
        <position position="779"/>
    </location>
    <ligand>
        <name>substrate</name>
    </ligand>
</feature>
<dbReference type="CDD" id="cd02204">
    <property type="entry name" value="PurL_repeat2"/>
    <property type="match status" value="1"/>
</dbReference>
<dbReference type="SUPFAM" id="SSF56042">
    <property type="entry name" value="PurM C-terminal domain-like"/>
    <property type="match status" value="2"/>
</dbReference>
<dbReference type="HAMAP" id="MF_00420">
    <property type="entry name" value="PurL_2"/>
    <property type="match status" value="1"/>
</dbReference>
<accession>A0A1F7IZY6</accession>
<feature type="binding site" evidence="8">
    <location>
        <position position="314"/>
    </location>
    <ligand>
        <name>Mg(2+)</name>
        <dbReference type="ChEBI" id="CHEBI:18420"/>
        <label>1</label>
    </ligand>
</feature>
<dbReference type="Pfam" id="PF18072">
    <property type="entry name" value="FGAR-AT_linker"/>
    <property type="match status" value="1"/>
</dbReference>
<evidence type="ECO:0000256" key="8">
    <source>
        <dbReference type="HAMAP-Rule" id="MF_00420"/>
    </source>
</evidence>
<evidence type="ECO:0000259" key="11">
    <source>
        <dbReference type="Pfam" id="PF18072"/>
    </source>
</evidence>
<comment type="caution">
    <text evidence="8">Lacks conserved residue(s) required for the propagation of feature annotation.</text>
</comment>
<feature type="domain" description="Phosphoribosylformylglycinamidine synthase linker" evidence="11">
    <location>
        <begin position="207"/>
        <end position="247"/>
    </location>
</feature>
<dbReference type="GO" id="GO:0005524">
    <property type="term" value="F:ATP binding"/>
    <property type="evidence" value="ECO:0007669"/>
    <property type="project" value="UniProtKB-UniRule"/>
</dbReference>
<dbReference type="InterPro" id="IPR016188">
    <property type="entry name" value="PurM-like_N"/>
</dbReference>
<comment type="subcellular location">
    <subcellularLocation>
        <location evidence="8">Cytoplasm</location>
    </subcellularLocation>
</comment>
<dbReference type="InterPro" id="IPR041609">
    <property type="entry name" value="PurL_linker"/>
</dbReference>
<feature type="binding site" evidence="8">
    <location>
        <position position="507"/>
    </location>
    <ligand>
        <name>Mg(2+)</name>
        <dbReference type="ChEBI" id="CHEBI:18420"/>
        <label>2</label>
    </ligand>
</feature>
<keyword evidence="5 8" id="KW-0658">Purine biosynthesis</keyword>
<feature type="binding site" evidence="8">
    <location>
        <position position="338"/>
    </location>
    <ligand>
        <name>Mg(2+)</name>
        <dbReference type="ChEBI" id="CHEBI:18420"/>
        <label>2</label>
    </ligand>
</feature>
<dbReference type="InterPro" id="IPR010074">
    <property type="entry name" value="PRibForGlyAmidine_synth_PurL"/>
</dbReference>
<feature type="active site" evidence="8">
    <location>
        <position position="244"/>
    </location>
</feature>
<keyword evidence="1 8" id="KW-0963">Cytoplasm</keyword>
<evidence type="ECO:0000256" key="3">
    <source>
        <dbReference type="ARBA" id="ARBA00022723"/>
    </source>
</evidence>
<comment type="subunit">
    <text evidence="8">Monomer. Part of the FGAM synthase complex composed of 1 PurL, 1 PurQ and 2 PurS subunits.</text>
</comment>
<feature type="domain" description="PurM-like C-terminal" evidence="10">
    <location>
        <begin position="441"/>
        <end position="594"/>
    </location>
</feature>
<feature type="active site" description="Proton acceptor" evidence="8">
    <location>
        <position position="316"/>
    </location>
</feature>
<comment type="similarity">
    <text evidence="8">Belongs to the FGAMS family.</text>
</comment>
<dbReference type="PANTHER" id="PTHR43555:SF1">
    <property type="entry name" value="PHOSPHORIBOSYLFORMYLGLYCINAMIDINE SYNTHASE SUBUNIT PURL"/>
    <property type="match status" value="1"/>
</dbReference>
<dbReference type="Pfam" id="PF00586">
    <property type="entry name" value="AIRS"/>
    <property type="match status" value="2"/>
</dbReference>
<dbReference type="PANTHER" id="PTHR43555">
    <property type="entry name" value="PHOSPHORIBOSYLFORMYLGLYCINAMIDINE SYNTHASE SUBUNIT PURL"/>
    <property type="match status" value="1"/>
</dbReference>
<feature type="domain" description="PurM-like N-terminal" evidence="9">
    <location>
        <begin position="303"/>
        <end position="426"/>
    </location>
</feature>
<evidence type="ECO:0000256" key="7">
    <source>
        <dbReference type="ARBA" id="ARBA00022842"/>
    </source>
</evidence>
<evidence type="ECO:0000313" key="12">
    <source>
        <dbReference type="EMBL" id="OGK48928.1"/>
    </source>
</evidence>
<dbReference type="EC" id="6.3.5.3" evidence="8"/>
<dbReference type="Gene3D" id="3.90.650.10">
    <property type="entry name" value="PurM-like C-terminal domain"/>
    <property type="match status" value="2"/>
</dbReference>
<dbReference type="GO" id="GO:0006189">
    <property type="term" value="P:'de novo' IMP biosynthetic process"/>
    <property type="evidence" value="ECO:0007669"/>
    <property type="project" value="UniProtKB-UniRule"/>
</dbReference>
<feature type="binding site" evidence="8">
    <location>
        <position position="776"/>
    </location>
    <ligand>
        <name>ATP</name>
        <dbReference type="ChEBI" id="CHEBI:30616"/>
    </ligand>
</feature>
<feature type="binding site" evidence="8">
    <location>
        <begin position="550"/>
        <end position="552"/>
    </location>
    <ligand>
        <name>substrate</name>
    </ligand>
</feature>
<dbReference type="Gene3D" id="1.10.8.750">
    <property type="entry name" value="Phosphoribosylformylglycinamidine synthase, linker domain"/>
    <property type="match status" value="1"/>
</dbReference>
<dbReference type="GO" id="GO:0004642">
    <property type="term" value="F:phosphoribosylformylglycinamidine synthase activity"/>
    <property type="evidence" value="ECO:0007669"/>
    <property type="project" value="UniProtKB-UniRule"/>
</dbReference>
<dbReference type="Proteomes" id="UP000177141">
    <property type="component" value="Unassembled WGS sequence"/>
</dbReference>
<dbReference type="Gene3D" id="3.30.1330.10">
    <property type="entry name" value="PurM-like, N-terminal domain"/>
    <property type="match status" value="2"/>
</dbReference>
<feature type="binding site" evidence="8">
    <location>
        <position position="478"/>
    </location>
    <ligand>
        <name>substrate</name>
    </ligand>
</feature>
<comment type="pathway">
    <text evidence="8">Purine metabolism; IMP biosynthesis via de novo pathway; 5-amino-1-(5-phospho-D-ribosyl)imidazole from N(2)-formyl-N(1)-(5-phospho-D-ribosyl)glycinamide: step 1/2.</text>
</comment>
<feature type="domain" description="PurM-like C-terminal" evidence="10">
    <location>
        <begin position="824"/>
        <end position="972"/>
    </location>
</feature>
<comment type="caution">
    <text evidence="12">The sequence shown here is derived from an EMBL/GenBank/DDBJ whole genome shotgun (WGS) entry which is preliminary data.</text>
</comment>
<organism evidence="12 13">
    <name type="scientific">Candidatus Roizmanbacteria bacterium RIFCSPLOWO2_01_FULL_38_12</name>
    <dbReference type="NCBI Taxonomy" id="1802061"/>
    <lineage>
        <taxon>Bacteria</taxon>
        <taxon>Candidatus Roizmaniibacteriota</taxon>
    </lineage>
</organism>
<feature type="binding site" evidence="8">
    <location>
        <position position="337"/>
    </location>
    <ligand>
        <name>substrate</name>
    </ligand>
</feature>
<keyword evidence="2 8" id="KW-0436">Ligase</keyword>
<keyword evidence="3 8" id="KW-0479">Metal-binding</keyword>
<keyword evidence="4 8" id="KW-0547">Nucleotide-binding</keyword>
<keyword evidence="7 8" id="KW-0460">Magnesium</keyword>
<comment type="function">
    <text evidence="8">Part of the phosphoribosylformylglycinamidine synthase complex involved in the purines biosynthetic pathway. Catalyzes the ATP-dependent conversion of formylglycinamide ribonucleotide (FGAR) and glutamine to yield formylglycinamidine ribonucleotide (FGAM) and glutamate. The FGAM synthase complex is composed of three subunits. PurQ produces an ammonia molecule by converting glutamine to glutamate. PurL transfers the ammonia molecule to FGAR to form FGAM in an ATP-dependent manner. PurS interacts with PurQ and PurL and is thought to assist in the transfer of the ammonia molecule from PurQ to PurL.</text>
</comment>
<dbReference type="InterPro" id="IPR036676">
    <property type="entry name" value="PurM-like_C_sf"/>
</dbReference>
<dbReference type="Pfam" id="PF02769">
    <property type="entry name" value="AIRS_C"/>
    <property type="match status" value="2"/>
</dbReference>
<evidence type="ECO:0000256" key="2">
    <source>
        <dbReference type="ARBA" id="ARBA00022598"/>
    </source>
</evidence>
<feature type="binding site" evidence="8">
    <location>
        <position position="739"/>
    </location>
    <ligand>
        <name>ATP</name>
        <dbReference type="ChEBI" id="CHEBI:30616"/>
    </ligand>
</feature>
<reference evidence="12 13" key="1">
    <citation type="journal article" date="2016" name="Nat. Commun.">
        <title>Thousands of microbial genomes shed light on interconnected biogeochemical processes in an aquifer system.</title>
        <authorList>
            <person name="Anantharaman K."/>
            <person name="Brown C.T."/>
            <person name="Hug L.A."/>
            <person name="Sharon I."/>
            <person name="Castelle C.J."/>
            <person name="Probst A.J."/>
            <person name="Thomas B.C."/>
            <person name="Singh A."/>
            <person name="Wilkins M.J."/>
            <person name="Karaoz U."/>
            <person name="Brodie E.L."/>
            <person name="Williams K.H."/>
            <person name="Hubbard S.S."/>
            <person name="Banfield J.F."/>
        </authorList>
    </citation>
    <scope>NUCLEOTIDE SEQUENCE [LARGE SCALE GENOMIC DNA]</scope>
</reference>
<name>A0A1F7IZY6_9BACT</name>
<dbReference type="AlphaFoldDB" id="A0A1F7IZY6"/>
<dbReference type="GO" id="GO:0005737">
    <property type="term" value="C:cytoplasm"/>
    <property type="evidence" value="ECO:0007669"/>
    <property type="project" value="UniProtKB-SubCell"/>
</dbReference>
<feature type="binding site" evidence="8">
    <location>
        <position position="312"/>
    </location>
    <ligand>
        <name>ATP</name>
        <dbReference type="ChEBI" id="CHEBI:30616"/>
    </ligand>
</feature>
<dbReference type="CDD" id="cd02203">
    <property type="entry name" value="PurL_repeat1"/>
    <property type="match status" value="1"/>
</dbReference>
<dbReference type="InterPro" id="IPR036921">
    <property type="entry name" value="PurM-like_N_sf"/>
</dbReference>